<evidence type="ECO:0000256" key="1">
    <source>
        <dbReference type="ARBA" id="ARBA00008031"/>
    </source>
</evidence>
<dbReference type="Proteomes" id="UP000029278">
    <property type="component" value="Unassembled WGS sequence"/>
</dbReference>
<proteinExistence type="inferred from homology"/>
<feature type="active site" description="Proton acceptor; specific for (S)-substrate epimerization" evidence="5">
    <location>
        <position position="264"/>
    </location>
</feature>
<comment type="similarity">
    <text evidence="1 7">Belongs to the mandelate racemase/muconate lactonizing enzyme family.</text>
</comment>
<dbReference type="Pfam" id="PF02746">
    <property type="entry name" value="MR_MLE_N"/>
    <property type="match status" value="1"/>
</dbReference>
<dbReference type="InterPro" id="IPR029017">
    <property type="entry name" value="Enolase-like_N"/>
</dbReference>
<dbReference type="FunFam" id="3.30.390.10:FF:000009">
    <property type="entry name" value="Hydrophobic dipeptide epimerase"/>
    <property type="match status" value="1"/>
</dbReference>
<feature type="binding site" evidence="6">
    <location>
        <position position="240"/>
    </location>
    <ligand>
        <name>Mg(2+)</name>
        <dbReference type="ChEBI" id="CHEBI:18420"/>
    </ligand>
</feature>
<keyword evidence="3 6" id="KW-0460">Magnesium</keyword>
<name>A0A090ZA22_PAEMA</name>
<dbReference type="GeneID" id="77009679"/>
<accession>A0A090ZA22</accession>
<dbReference type="EC" id="5.1.1.-" evidence="7"/>
<protein>
    <recommendedName>
        <fullName evidence="7">Dipeptide epimerase</fullName>
        <ecNumber evidence="7">5.1.1.-</ecNumber>
    </recommendedName>
</protein>
<evidence type="ECO:0000256" key="3">
    <source>
        <dbReference type="ARBA" id="ARBA00022842"/>
    </source>
</evidence>
<evidence type="ECO:0000256" key="5">
    <source>
        <dbReference type="PIRSR" id="PIRSR634603-1"/>
    </source>
</evidence>
<dbReference type="Gene3D" id="3.30.390.10">
    <property type="entry name" value="Enolase-like, N-terminal domain"/>
    <property type="match status" value="1"/>
</dbReference>
<dbReference type="InterPro" id="IPR029065">
    <property type="entry name" value="Enolase_C-like"/>
</dbReference>
<organism evidence="9 10">
    <name type="scientific">Paenibacillus macerans</name>
    <name type="common">Bacillus macerans</name>
    <dbReference type="NCBI Taxonomy" id="44252"/>
    <lineage>
        <taxon>Bacteria</taxon>
        <taxon>Bacillati</taxon>
        <taxon>Bacillota</taxon>
        <taxon>Bacilli</taxon>
        <taxon>Bacillales</taxon>
        <taxon>Paenibacillaceae</taxon>
        <taxon>Paenibacillus</taxon>
    </lineage>
</organism>
<dbReference type="GO" id="GO:0000287">
    <property type="term" value="F:magnesium ion binding"/>
    <property type="evidence" value="ECO:0007669"/>
    <property type="project" value="UniProtKB-ARBA"/>
</dbReference>
<keyword evidence="4 7" id="KW-0413">Isomerase</keyword>
<dbReference type="SFLD" id="SFLDF00009">
    <property type="entry name" value="o-succinylbenzoate_synthase"/>
    <property type="match status" value="1"/>
</dbReference>
<dbReference type="PROSITE" id="PS00908">
    <property type="entry name" value="MR_MLE_1"/>
    <property type="match status" value="1"/>
</dbReference>
<evidence type="ECO:0000256" key="7">
    <source>
        <dbReference type="RuleBase" id="RU366006"/>
    </source>
</evidence>
<dbReference type="SUPFAM" id="SSF54826">
    <property type="entry name" value="Enolase N-terminal domain-like"/>
    <property type="match status" value="1"/>
</dbReference>
<dbReference type="HOGENOM" id="CLU_030273_4_0_9"/>
<gene>
    <name evidence="9" type="primary">ykfB</name>
    <name evidence="9" type="ORF">DJ90_5926</name>
</gene>
<feature type="binding site" evidence="6">
    <location>
        <position position="215"/>
    </location>
    <ligand>
        <name>Mg(2+)</name>
        <dbReference type="ChEBI" id="CHEBI:18420"/>
    </ligand>
</feature>
<evidence type="ECO:0000256" key="6">
    <source>
        <dbReference type="PIRSR" id="PIRSR634603-3"/>
    </source>
</evidence>
<dbReference type="SFLD" id="SFLDS00001">
    <property type="entry name" value="Enolase"/>
    <property type="match status" value="1"/>
</dbReference>
<dbReference type="GO" id="GO:0006518">
    <property type="term" value="P:peptide metabolic process"/>
    <property type="evidence" value="ECO:0007669"/>
    <property type="project" value="UniProtKB-ARBA"/>
</dbReference>
<dbReference type="EMBL" id="JMQA01000034">
    <property type="protein sequence ID" value="KFN07492.1"/>
    <property type="molecule type" value="Genomic_DNA"/>
</dbReference>
<dbReference type="PANTHER" id="PTHR48073">
    <property type="entry name" value="O-SUCCINYLBENZOATE SYNTHASE-RELATED"/>
    <property type="match status" value="1"/>
</dbReference>
<dbReference type="SUPFAM" id="SSF51604">
    <property type="entry name" value="Enolase C-terminal domain-like"/>
    <property type="match status" value="1"/>
</dbReference>
<comment type="caution">
    <text evidence="9">The sequence shown here is derived from an EMBL/GenBank/DDBJ whole genome shotgun (WGS) entry which is preliminary data.</text>
</comment>
<dbReference type="PANTHER" id="PTHR48073:SF2">
    <property type="entry name" value="O-SUCCINYLBENZOATE SYNTHASE"/>
    <property type="match status" value="1"/>
</dbReference>
<keyword evidence="10" id="KW-1185">Reference proteome</keyword>
<dbReference type="Gene3D" id="3.20.20.120">
    <property type="entry name" value="Enolase-like C-terminal domain"/>
    <property type="match status" value="1"/>
</dbReference>
<dbReference type="InterPro" id="IPR034603">
    <property type="entry name" value="Dipeptide_epimerase"/>
</dbReference>
<dbReference type="PATRIC" id="fig|44252.3.peg.3861"/>
<evidence type="ECO:0000256" key="4">
    <source>
        <dbReference type="ARBA" id="ARBA00023235"/>
    </source>
</evidence>
<keyword evidence="2 6" id="KW-0479">Metal-binding</keyword>
<evidence type="ECO:0000313" key="9">
    <source>
        <dbReference type="EMBL" id="KFN07492.1"/>
    </source>
</evidence>
<feature type="domain" description="Mandelate racemase/muconate lactonizing enzyme C-terminal" evidence="8">
    <location>
        <begin position="140"/>
        <end position="236"/>
    </location>
</feature>
<dbReference type="InterPro" id="IPR013341">
    <property type="entry name" value="Mandelate_racemase_N_dom"/>
</dbReference>
<dbReference type="STRING" id="44252.DJ90_5926"/>
<evidence type="ECO:0000259" key="8">
    <source>
        <dbReference type="SMART" id="SM00922"/>
    </source>
</evidence>
<dbReference type="AlphaFoldDB" id="A0A090ZA22"/>
<dbReference type="GO" id="GO:0009063">
    <property type="term" value="P:amino acid catabolic process"/>
    <property type="evidence" value="ECO:0007669"/>
    <property type="project" value="InterPro"/>
</dbReference>
<sequence length="354" mass="38541">MKIKEITAKKLRLELRQPVVIALGTIDYSETVIVRIETDEGLAGYGEGTGATFVTGESADTIVNAILLLKQALIGLDPFSIDSIHYLMDKTLVHNAAAKAAIDIALYDIMGQYAKLPLYRLLGGMAKQMETDRTIGIGAPEDMAKEAVRLAEQGFRQIKVKAGLNPDDDIEAIRRIREAVGGAIRLKVDANQGWSAGDAIRVIHSYAEYGVEAVEQPVPHWDIDGLSYVRAKSPLKIMADESCFSPQDAIKLVKKEAVDLINIKLMKCGGLYRALQINAIAEASGIKCMLGCMMESRIGIAAGAALVASRPNFIYGDLDSFMYFKENEKIRGGFTCDGPYITLSDEYGLGIEVD</sequence>
<dbReference type="CDD" id="cd03319">
    <property type="entry name" value="L-Ala-DL-Glu_epimerase"/>
    <property type="match status" value="1"/>
</dbReference>
<dbReference type="GO" id="GO:0016855">
    <property type="term" value="F:racemase and epimerase activity, acting on amino acids and derivatives"/>
    <property type="evidence" value="ECO:0007669"/>
    <property type="project" value="UniProtKB-UniRule"/>
</dbReference>
<dbReference type="InterPro" id="IPR013342">
    <property type="entry name" value="Mandelate_racemase_C"/>
</dbReference>
<dbReference type="InterPro" id="IPR018110">
    <property type="entry name" value="Mandel_Rmase/mucon_lact_enz_CS"/>
</dbReference>
<dbReference type="InterPro" id="IPR036849">
    <property type="entry name" value="Enolase-like_C_sf"/>
</dbReference>
<dbReference type="RefSeq" id="WP_036626387.1">
    <property type="nucleotide sequence ID" value="NZ_BGML01000022.1"/>
</dbReference>
<evidence type="ECO:0000313" key="10">
    <source>
        <dbReference type="Proteomes" id="UP000029278"/>
    </source>
</evidence>
<reference evidence="9 10" key="1">
    <citation type="submission" date="2014-04" db="EMBL/GenBank/DDBJ databases">
        <authorList>
            <person name="Bishop-Lilly K.A."/>
            <person name="Broomall S.M."/>
            <person name="Chain P.S."/>
            <person name="Chertkov O."/>
            <person name="Coyne S.R."/>
            <person name="Daligault H.E."/>
            <person name="Davenport K.W."/>
            <person name="Erkkila T."/>
            <person name="Frey K.G."/>
            <person name="Gibbons H.S."/>
            <person name="Gu W."/>
            <person name="Jaissle J."/>
            <person name="Johnson S.L."/>
            <person name="Koroleva G.I."/>
            <person name="Ladner J.T."/>
            <person name="Lo C.-C."/>
            <person name="Minogue T.D."/>
            <person name="Munk C."/>
            <person name="Palacios G.F."/>
            <person name="Redden C.L."/>
            <person name="Rosenzweig C.N."/>
            <person name="Scholz M.B."/>
            <person name="Teshima H."/>
            <person name="Xu Y."/>
        </authorList>
    </citation>
    <scope>NUCLEOTIDE SEQUENCE [LARGE SCALE GENOMIC DNA]</scope>
    <source>
        <strain evidence="9 10">8244</strain>
    </source>
</reference>
<dbReference type="Pfam" id="PF13378">
    <property type="entry name" value="MR_MLE_C"/>
    <property type="match status" value="1"/>
</dbReference>
<evidence type="ECO:0000256" key="2">
    <source>
        <dbReference type="ARBA" id="ARBA00022723"/>
    </source>
</evidence>
<comment type="cofactor">
    <cofactor evidence="6 7">
        <name>Mg(2+)</name>
        <dbReference type="ChEBI" id="CHEBI:18420"/>
    </cofactor>
    <text evidence="6 7">Binds 1 Mg(2+) ion per subunit.</text>
</comment>
<feature type="binding site" evidence="6">
    <location>
        <position position="189"/>
    </location>
    <ligand>
        <name>Mg(2+)</name>
        <dbReference type="ChEBI" id="CHEBI:18420"/>
    </ligand>
</feature>
<dbReference type="SMART" id="SM00922">
    <property type="entry name" value="MR_MLE"/>
    <property type="match status" value="1"/>
</dbReference>
<dbReference type="OrthoDB" id="9775391at2"/>
<dbReference type="SFLD" id="SFLDG00180">
    <property type="entry name" value="muconate_cycloisomerase"/>
    <property type="match status" value="1"/>
</dbReference>
<feature type="active site" description="Proton acceptor; specific for (R)-substrate epimerization" evidence="5">
    <location>
        <position position="161"/>
    </location>
</feature>